<organism evidence="1 2">
    <name type="scientific">Diphasiastrum complanatum</name>
    <name type="common">Issler's clubmoss</name>
    <name type="synonym">Lycopodium complanatum</name>
    <dbReference type="NCBI Taxonomy" id="34168"/>
    <lineage>
        <taxon>Eukaryota</taxon>
        <taxon>Viridiplantae</taxon>
        <taxon>Streptophyta</taxon>
        <taxon>Embryophyta</taxon>
        <taxon>Tracheophyta</taxon>
        <taxon>Lycopodiopsida</taxon>
        <taxon>Lycopodiales</taxon>
        <taxon>Lycopodiaceae</taxon>
        <taxon>Lycopodioideae</taxon>
        <taxon>Diphasiastrum</taxon>
    </lineage>
</organism>
<protein>
    <submittedName>
        <fullName evidence="1">Uncharacterized protein</fullName>
    </submittedName>
</protein>
<name>A0ACC2EV80_DIPCM</name>
<sequence length="974" mass="106831">MLMDGCPFQAPVWPGQQRNVHTWHAFWKETQKRRSREAENFTRDREGAKRVKRMGTGWRKAKNVLALHACASAPKDELPTEGSDIQQISEAAASKPEPISIASASAVTPSRTPSRLQLIRTSIRLSRSTCAICLESMKPGTGHALFTAECSHTFHFSCIASNVKHGNLVCPVCRAKWTEVPWQAPVEVQKVQKLGGMRTRRTSSIGPRQSTQHGSAQSGVIEAEEDMRRLDPVLRILDESIANARGITRISPPEPPDPVLRILDESIANARGITRISPPEPSVFNDDEPLHLVDGTSQEISSSRKVRPWDSGDQEMPSTSVENSEVIYIQAEDVRGLDVIEESGRDSPRRELESPTLDAGLKESDVTAGSGKDPLITENMSSGGEEQSENSVQQLSTATKLELRCHAETGSLAYSKSCESFTVLVHLKAAAINRMQSPQLDEIPALDVISMENSANLVREESVHATDNTFGAQSPFLHSSSSSRAPLDLVTVLDVSGSMAGTKLLLLKRAMAFVIQNLSPADRLSVVAFSSTAKRLFPLRRMGLEGRQQALQAIDALVSTGGTNIAEGLRKGAKVLKDRREHNPVASIMLLSDGQDTYSMGAGHFPLLQGHEVVNYRFLVPRSLTHDAEHAQIQIPVHTFGFGADHDAATMHSISEVSGGTFSFIQAEGAVQDAFAQCIGGLLSVVLQDVQLSMSTHTQSIELKDIQAGSYESSISDLGRSGTIKLGYLYAEEERDILCELKIPALAKPLQSNGSEMQILKVKCTYKDPVSQEICQTIPLELSISRPDHVQQEQPKVSLEVDRQRNRLHVAQAIVEAKSLADAGDIEGAQRLLHNAKLALQKSEAFRAGDQLSKVLETELIEIQVRMANRQMYERLGRAYILSAQSSHFRQRATTRGESVDGHSRDYQTPSMIDMVLRSQTISFPSSSRRSTTSAEICSGPTFLSSPRRIWLRQTSGRVGDAHPNELQEPLRIS</sequence>
<evidence type="ECO:0000313" key="2">
    <source>
        <dbReference type="Proteomes" id="UP001162992"/>
    </source>
</evidence>
<comment type="caution">
    <text evidence="1">The sequence shown here is derived from an EMBL/GenBank/DDBJ whole genome shotgun (WGS) entry which is preliminary data.</text>
</comment>
<accession>A0ACC2EV80</accession>
<dbReference type="EMBL" id="CM055092">
    <property type="protein sequence ID" value="KAJ7570375.1"/>
    <property type="molecule type" value="Genomic_DNA"/>
</dbReference>
<reference evidence="2" key="1">
    <citation type="journal article" date="2024" name="Proc. Natl. Acad. Sci. U.S.A.">
        <title>Extraordinary preservation of gene collinearity over three hundred million years revealed in homosporous lycophytes.</title>
        <authorList>
            <person name="Li C."/>
            <person name="Wickell D."/>
            <person name="Kuo L.Y."/>
            <person name="Chen X."/>
            <person name="Nie B."/>
            <person name="Liao X."/>
            <person name="Peng D."/>
            <person name="Ji J."/>
            <person name="Jenkins J."/>
            <person name="Williams M."/>
            <person name="Shu S."/>
            <person name="Plott C."/>
            <person name="Barry K."/>
            <person name="Rajasekar S."/>
            <person name="Grimwood J."/>
            <person name="Han X."/>
            <person name="Sun S."/>
            <person name="Hou Z."/>
            <person name="He W."/>
            <person name="Dai G."/>
            <person name="Sun C."/>
            <person name="Schmutz J."/>
            <person name="Leebens-Mack J.H."/>
            <person name="Li F.W."/>
            <person name="Wang L."/>
        </authorList>
    </citation>
    <scope>NUCLEOTIDE SEQUENCE [LARGE SCALE GENOMIC DNA]</scope>
    <source>
        <strain evidence="2">cv. PW_Plant_1</strain>
    </source>
</reference>
<evidence type="ECO:0000313" key="1">
    <source>
        <dbReference type="EMBL" id="KAJ7570375.1"/>
    </source>
</evidence>
<proteinExistence type="predicted"/>
<keyword evidence="2" id="KW-1185">Reference proteome</keyword>
<gene>
    <name evidence="1" type="ORF">O6H91_01G117400</name>
</gene>
<dbReference type="Proteomes" id="UP001162992">
    <property type="component" value="Chromosome 1"/>
</dbReference>